<evidence type="ECO:0000313" key="3">
    <source>
        <dbReference type="Proteomes" id="UP000242180"/>
    </source>
</evidence>
<keyword evidence="1" id="KW-0812">Transmembrane</keyword>
<comment type="caution">
    <text evidence="2">The sequence shown here is derived from an EMBL/GenBank/DDBJ whole genome shotgun (WGS) entry which is preliminary data.</text>
</comment>
<organism evidence="2 3">
    <name type="scientific">Syncephalastrum racemosum</name>
    <name type="common">Filamentous fungus</name>
    <dbReference type="NCBI Taxonomy" id="13706"/>
    <lineage>
        <taxon>Eukaryota</taxon>
        <taxon>Fungi</taxon>
        <taxon>Fungi incertae sedis</taxon>
        <taxon>Mucoromycota</taxon>
        <taxon>Mucoromycotina</taxon>
        <taxon>Mucoromycetes</taxon>
        <taxon>Mucorales</taxon>
        <taxon>Syncephalastraceae</taxon>
        <taxon>Syncephalastrum</taxon>
    </lineage>
</organism>
<protein>
    <submittedName>
        <fullName evidence="2">Uncharacterized protein</fullName>
    </submittedName>
</protein>
<accession>A0A1X2HT92</accession>
<reference evidence="2 3" key="1">
    <citation type="submission" date="2016-07" db="EMBL/GenBank/DDBJ databases">
        <title>Pervasive Adenine N6-methylation of Active Genes in Fungi.</title>
        <authorList>
            <consortium name="DOE Joint Genome Institute"/>
            <person name="Mondo S.J."/>
            <person name="Dannebaum R.O."/>
            <person name="Kuo R.C."/>
            <person name="Labutti K."/>
            <person name="Haridas S."/>
            <person name="Kuo A."/>
            <person name="Salamov A."/>
            <person name="Ahrendt S.R."/>
            <person name="Lipzen A."/>
            <person name="Sullivan W."/>
            <person name="Andreopoulos W.B."/>
            <person name="Clum A."/>
            <person name="Lindquist E."/>
            <person name="Daum C."/>
            <person name="Ramamoorthy G.K."/>
            <person name="Gryganskyi A."/>
            <person name="Culley D."/>
            <person name="Magnuson J.K."/>
            <person name="James T.Y."/>
            <person name="O'Malley M.A."/>
            <person name="Stajich J.E."/>
            <person name="Spatafora J.W."/>
            <person name="Visel A."/>
            <person name="Grigoriev I.V."/>
        </authorList>
    </citation>
    <scope>NUCLEOTIDE SEQUENCE [LARGE SCALE GENOMIC DNA]</scope>
    <source>
        <strain evidence="2 3">NRRL 2496</strain>
    </source>
</reference>
<evidence type="ECO:0000313" key="2">
    <source>
        <dbReference type="EMBL" id="ORZ02773.1"/>
    </source>
</evidence>
<proteinExistence type="predicted"/>
<evidence type="ECO:0000256" key="1">
    <source>
        <dbReference type="SAM" id="Phobius"/>
    </source>
</evidence>
<name>A0A1X2HT92_SYNRA</name>
<feature type="transmembrane region" description="Helical" evidence="1">
    <location>
        <begin position="16"/>
        <end position="38"/>
    </location>
</feature>
<keyword evidence="3" id="KW-1185">Reference proteome</keyword>
<sequence length="62" mass="7105">MQLGVAAVSTQGYIRLSKFCFSCMYNFVIILWSDVIWLDDLRRQSKCFHQTALQAPACVALF</sequence>
<keyword evidence="1" id="KW-0472">Membrane</keyword>
<dbReference type="Proteomes" id="UP000242180">
    <property type="component" value="Unassembled WGS sequence"/>
</dbReference>
<dbReference type="AlphaFoldDB" id="A0A1X2HT92"/>
<dbReference type="InParanoid" id="A0A1X2HT92"/>
<gene>
    <name evidence="2" type="ORF">BCR43DRAFT_482133</name>
</gene>
<dbReference type="EMBL" id="MCGN01000001">
    <property type="protein sequence ID" value="ORZ02773.1"/>
    <property type="molecule type" value="Genomic_DNA"/>
</dbReference>
<keyword evidence="1" id="KW-1133">Transmembrane helix</keyword>